<comment type="similarity">
    <text evidence="3 10">Belongs to the class II aldolase/RraA-like family.</text>
</comment>
<evidence type="ECO:0000256" key="4">
    <source>
        <dbReference type="ARBA" id="ARBA00011233"/>
    </source>
</evidence>
<organism evidence="11 12">
    <name type="scientific">Sulfurovum riftiae</name>
    <dbReference type="NCBI Taxonomy" id="1630136"/>
    <lineage>
        <taxon>Bacteria</taxon>
        <taxon>Pseudomonadati</taxon>
        <taxon>Campylobacterota</taxon>
        <taxon>Epsilonproteobacteria</taxon>
        <taxon>Campylobacterales</taxon>
        <taxon>Sulfurovaceae</taxon>
        <taxon>Sulfurovum</taxon>
    </lineage>
</organism>
<protein>
    <recommendedName>
        <fullName evidence="10">4-hydroxy-4-methyl-2-oxoglutarate aldolase</fullName>
        <shortName evidence="10">HMG aldolase</shortName>
        <ecNumber evidence="10">4.1.1.112</ecNumber>
        <ecNumber evidence="10">4.1.3.17</ecNumber>
    </recommendedName>
    <alternativeName>
        <fullName evidence="10">Oxaloacetate decarboxylase</fullName>
    </alternativeName>
</protein>
<comment type="subunit">
    <text evidence="4 10">Homotrimer.</text>
</comment>
<feature type="binding site" evidence="9">
    <location>
        <position position="97"/>
    </location>
    <ligand>
        <name>Mg(2+)</name>
        <dbReference type="ChEBI" id="CHEBI:18420"/>
    </ligand>
</feature>
<comment type="catalytic activity">
    <reaction evidence="1 10">
        <text>4-hydroxy-4-methyl-2-oxoglutarate = 2 pyruvate</text>
        <dbReference type="Rhea" id="RHEA:22748"/>
        <dbReference type="ChEBI" id="CHEBI:15361"/>
        <dbReference type="ChEBI" id="CHEBI:58276"/>
        <dbReference type="EC" id="4.1.3.17"/>
    </reaction>
</comment>
<keyword evidence="11" id="KW-0808">Transferase</keyword>
<dbReference type="Gene3D" id="3.50.30.40">
    <property type="entry name" value="Ribonuclease E inhibitor RraA/RraA-like"/>
    <property type="match status" value="1"/>
</dbReference>
<reference evidence="11 12" key="1">
    <citation type="submission" date="2015-11" db="EMBL/GenBank/DDBJ databases">
        <title>Draft genome of Sulfurovum riftiae 1812E, a member of the Epsilonproteobacteria isolated from the tube of the deep-sea hydrothermal vent tubewom Riftia pachyptila.</title>
        <authorList>
            <person name="Vetriani C."/>
            <person name="Giovannelli D."/>
        </authorList>
    </citation>
    <scope>NUCLEOTIDE SEQUENCE [LARGE SCALE GENOMIC DNA]</scope>
    <source>
        <strain evidence="11 12">1812E</strain>
    </source>
</reference>
<dbReference type="PANTHER" id="PTHR33254">
    <property type="entry name" value="4-HYDROXY-4-METHYL-2-OXOGLUTARATE ALDOLASE 3-RELATED"/>
    <property type="match status" value="1"/>
</dbReference>
<keyword evidence="11" id="KW-0489">Methyltransferase</keyword>
<name>A0A151CE92_9BACT</name>
<evidence type="ECO:0000313" key="12">
    <source>
        <dbReference type="Proteomes" id="UP000075359"/>
    </source>
</evidence>
<dbReference type="GO" id="GO:0008428">
    <property type="term" value="F:ribonuclease inhibitor activity"/>
    <property type="evidence" value="ECO:0007669"/>
    <property type="project" value="InterPro"/>
</dbReference>
<dbReference type="Pfam" id="PF03737">
    <property type="entry name" value="RraA-like"/>
    <property type="match status" value="1"/>
</dbReference>
<dbReference type="GO" id="GO:0032259">
    <property type="term" value="P:methylation"/>
    <property type="evidence" value="ECO:0007669"/>
    <property type="project" value="UniProtKB-KW"/>
</dbReference>
<evidence type="ECO:0000256" key="7">
    <source>
        <dbReference type="ARBA" id="ARBA00025046"/>
    </source>
</evidence>
<evidence type="ECO:0000313" key="11">
    <source>
        <dbReference type="EMBL" id="KYJ85852.1"/>
    </source>
</evidence>
<accession>A0A151CE92</accession>
<evidence type="ECO:0000256" key="10">
    <source>
        <dbReference type="RuleBase" id="RU004338"/>
    </source>
</evidence>
<evidence type="ECO:0000256" key="3">
    <source>
        <dbReference type="ARBA" id="ARBA00008621"/>
    </source>
</evidence>
<sequence>MPFYTADISDEHHEKVQVLSPEYHSYGGVEKCKGPIATLKLNEENSDLIKMLKEPGEGRIAVVDVNRAHYAVVGENLMKFAHENGWAGILINGYVRDTHITKTIPVGLWALGTCPRKSHKKQPGERDVTFTFGGVFFKNGEILLADHDGIIVIDEETLEG</sequence>
<dbReference type="NCBIfam" id="TIGR01935">
    <property type="entry name" value="NOT-MenG"/>
    <property type="match status" value="1"/>
</dbReference>
<dbReference type="CDD" id="cd16841">
    <property type="entry name" value="RraA_family"/>
    <property type="match status" value="1"/>
</dbReference>
<keyword evidence="6 10" id="KW-0456">Lyase</keyword>
<keyword evidence="5 9" id="KW-0479">Metal-binding</keyword>
<keyword evidence="9" id="KW-0460">Magnesium</keyword>
<comment type="function">
    <text evidence="7 10">Catalyzes the aldol cleavage of 4-hydroxy-4-methyl-2-oxoglutarate (HMG) into 2 molecules of pyruvate. Also contains a secondary oxaloacetate (OAA) decarboxylase activity due to the common pyruvate enolate transition state formed following C-C bond cleavage in the retro-aldol and decarboxylation reactions.</text>
</comment>
<dbReference type="AlphaFoldDB" id="A0A151CE92"/>
<dbReference type="GO" id="GO:0008168">
    <property type="term" value="F:methyltransferase activity"/>
    <property type="evidence" value="ECO:0007669"/>
    <property type="project" value="UniProtKB-KW"/>
</dbReference>
<dbReference type="GO" id="GO:0051252">
    <property type="term" value="P:regulation of RNA metabolic process"/>
    <property type="evidence" value="ECO:0007669"/>
    <property type="project" value="InterPro"/>
</dbReference>
<dbReference type="OrthoDB" id="943692at2"/>
<comment type="caution">
    <text evidence="11">The sequence shown here is derived from an EMBL/GenBank/DDBJ whole genome shotgun (WGS) entry which is preliminary data.</text>
</comment>
<dbReference type="InterPro" id="IPR010203">
    <property type="entry name" value="RraA"/>
</dbReference>
<dbReference type="PANTHER" id="PTHR33254:SF4">
    <property type="entry name" value="4-HYDROXY-4-METHYL-2-OXOGLUTARATE ALDOLASE 3-RELATED"/>
    <property type="match status" value="1"/>
</dbReference>
<evidence type="ECO:0000256" key="9">
    <source>
        <dbReference type="PIRSR" id="PIRSR605493-1"/>
    </source>
</evidence>
<feature type="binding site" evidence="9">
    <location>
        <begin position="74"/>
        <end position="77"/>
    </location>
    <ligand>
        <name>substrate</name>
    </ligand>
</feature>
<dbReference type="EC" id="4.1.3.17" evidence="10"/>
<evidence type="ECO:0000256" key="2">
    <source>
        <dbReference type="ARBA" id="ARBA00001968"/>
    </source>
</evidence>
<comment type="cofactor">
    <cofactor evidence="9">
        <name>Mg(2+)</name>
        <dbReference type="ChEBI" id="CHEBI:18420"/>
    </cofactor>
</comment>
<dbReference type="GO" id="GO:0047443">
    <property type="term" value="F:4-hydroxy-4-methyl-2-oxoglutarate aldolase activity"/>
    <property type="evidence" value="ECO:0007669"/>
    <property type="project" value="UniProtKB-EC"/>
</dbReference>
<evidence type="ECO:0000256" key="6">
    <source>
        <dbReference type="ARBA" id="ARBA00023239"/>
    </source>
</evidence>
<dbReference type="NCBIfam" id="NF006875">
    <property type="entry name" value="PRK09372.1"/>
    <property type="match status" value="1"/>
</dbReference>
<dbReference type="EMBL" id="LNKT01000056">
    <property type="protein sequence ID" value="KYJ85852.1"/>
    <property type="molecule type" value="Genomic_DNA"/>
</dbReference>
<dbReference type="EC" id="4.1.1.112" evidence="10"/>
<gene>
    <name evidence="11" type="ORF">AS592_04480</name>
</gene>
<evidence type="ECO:0000256" key="1">
    <source>
        <dbReference type="ARBA" id="ARBA00001342"/>
    </source>
</evidence>
<dbReference type="GO" id="GO:0046872">
    <property type="term" value="F:metal ion binding"/>
    <property type="evidence" value="ECO:0007669"/>
    <property type="project" value="UniProtKB-KW"/>
</dbReference>
<dbReference type="SUPFAM" id="SSF89562">
    <property type="entry name" value="RraA-like"/>
    <property type="match status" value="1"/>
</dbReference>
<dbReference type="InterPro" id="IPR036704">
    <property type="entry name" value="RraA/RraA-like_sf"/>
</dbReference>
<dbReference type="Proteomes" id="UP000075359">
    <property type="component" value="Unassembled WGS sequence"/>
</dbReference>
<dbReference type="STRING" id="1630136.AS592_04480"/>
<dbReference type="GO" id="GO:0008948">
    <property type="term" value="F:oxaloacetate decarboxylase activity"/>
    <property type="evidence" value="ECO:0007669"/>
    <property type="project" value="UniProtKB-EC"/>
</dbReference>
<dbReference type="InterPro" id="IPR005493">
    <property type="entry name" value="RraA/RraA-like"/>
</dbReference>
<evidence type="ECO:0000256" key="8">
    <source>
        <dbReference type="ARBA" id="ARBA00047973"/>
    </source>
</evidence>
<dbReference type="RefSeq" id="WP_067331770.1">
    <property type="nucleotide sequence ID" value="NZ_LNKT01000056.1"/>
</dbReference>
<feature type="binding site" evidence="9">
    <location>
        <position position="96"/>
    </location>
    <ligand>
        <name>substrate</name>
    </ligand>
</feature>
<proteinExistence type="inferred from homology"/>
<comment type="catalytic activity">
    <reaction evidence="8 10">
        <text>oxaloacetate + H(+) = pyruvate + CO2</text>
        <dbReference type="Rhea" id="RHEA:15641"/>
        <dbReference type="ChEBI" id="CHEBI:15361"/>
        <dbReference type="ChEBI" id="CHEBI:15378"/>
        <dbReference type="ChEBI" id="CHEBI:16452"/>
        <dbReference type="ChEBI" id="CHEBI:16526"/>
        <dbReference type="EC" id="4.1.1.112"/>
    </reaction>
</comment>
<keyword evidence="12" id="KW-1185">Reference proteome</keyword>
<comment type="cofactor">
    <cofactor evidence="2 10">
        <name>a divalent metal cation</name>
        <dbReference type="ChEBI" id="CHEBI:60240"/>
    </cofactor>
</comment>
<evidence type="ECO:0000256" key="5">
    <source>
        <dbReference type="ARBA" id="ARBA00022723"/>
    </source>
</evidence>